<sequence>MADAEPMLQVDLAWSPAPGQVEVLRLSLPAGATVADALARLPAGVPQQAIGIWGHKAECGERLSDGDRVEVYRPLTVDPMEARRRRHQVQGGGRRIVSRHRPAPR</sequence>
<evidence type="ECO:0000256" key="3">
    <source>
        <dbReference type="SAM" id="MobiDB-lite"/>
    </source>
</evidence>
<dbReference type="Proteomes" id="UP000613266">
    <property type="component" value="Unassembled WGS sequence"/>
</dbReference>
<organism evidence="4 5">
    <name type="scientific">Inhella proteolytica</name>
    <dbReference type="NCBI Taxonomy" id="2795029"/>
    <lineage>
        <taxon>Bacteria</taxon>
        <taxon>Pseudomonadati</taxon>
        <taxon>Pseudomonadota</taxon>
        <taxon>Betaproteobacteria</taxon>
        <taxon>Burkholderiales</taxon>
        <taxon>Sphaerotilaceae</taxon>
        <taxon>Inhella</taxon>
    </lineage>
</organism>
<feature type="compositionally biased region" description="Basic residues" evidence="3">
    <location>
        <begin position="96"/>
        <end position="105"/>
    </location>
</feature>
<evidence type="ECO:0000313" key="4">
    <source>
        <dbReference type="EMBL" id="MBH9577729.1"/>
    </source>
</evidence>
<accession>A0A931NI46</accession>
<name>A0A931NI46_9BURK</name>
<dbReference type="AlphaFoldDB" id="A0A931NI46"/>
<reference evidence="4" key="1">
    <citation type="submission" date="2020-12" db="EMBL/GenBank/DDBJ databases">
        <title>The genome sequence of Inhella sp. 1Y17.</title>
        <authorList>
            <person name="Liu Y."/>
        </authorList>
    </citation>
    <scope>NUCLEOTIDE SEQUENCE</scope>
    <source>
        <strain evidence="4">1Y17</strain>
    </source>
</reference>
<comment type="similarity">
    <text evidence="1 2">Belongs to the UPF0125 (RnfH) family.</text>
</comment>
<dbReference type="EMBL" id="JAEDAK010000008">
    <property type="protein sequence ID" value="MBH9577729.1"/>
    <property type="molecule type" value="Genomic_DNA"/>
</dbReference>
<protein>
    <recommendedName>
        <fullName evidence="2">UPF0125 protein I7X39_12535</fullName>
    </recommendedName>
</protein>
<evidence type="ECO:0000313" key="5">
    <source>
        <dbReference type="Proteomes" id="UP000613266"/>
    </source>
</evidence>
<dbReference type="SUPFAM" id="SSF54285">
    <property type="entry name" value="MoaD/ThiS"/>
    <property type="match status" value="1"/>
</dbReference>
<proteinExistence type="inferred from homology"/>
<feature type="region of interest" description="Disordered" evidence="3">
    <location>
        <begin position="84"/>
        <end position="105"/>
    </location>
</feature>
<dbReference type="RefSeq" id="WP_198111505.1">
    <property type="nucleotide sequence ID" value="NZ_JAEDAK010000008.1"/>
</dbReference>
<keyword evidence="5" id="KW-1185">Reference proteome</keyword>
<dbReference type="Pfam" id="PF03658">
    <property type="entry name" value="Ub-RnfH"/>
    <property type="match status" value="1"/>
</dbReference>
<dbReference type="HAMAP" id="MF_00460">
    <property type="entry name" value="UPF0125_RnfH"/>
    <property type="match status" value="1"/>
</dbReference>
<dbReference type="InterPro" id="IPR016155">
    <property type="entry name" value="Mopterin_synth/thiamin_S_b"/>
</dbReference>
<dbReference type="InterPro" id="IPR005346">
    <property type="entry name" value="RnfH"/>
</dbReference>
<dbReference type="InterPro" id="IPR037021">
    <property type="entry name" value="RnfH_sf"/>
</dbReference>
<evidence type="ECO:0000256" key="1">
    <source>
        <dbReference type="ARBA" id="ARBA00010645"/>
    </source>
</evidence>
<dbReference type="PANTHER" id="PTHR37483:SF1">
    <property type="entry name" value="UPF0125 PROTEIN RATB"/>
    <property type="match status" value="1"/>
</dbReference>
<dbReference type="Gene3D" id="3.10.20.280">
    <property type="entry name" value="RnfH-like"/>
    <property type="match status" value="1"/>
</dbReference>
<comment type="caution">
    <text evidence="4">The sequence shown here is derived from an EMBL/GenBank/DDBJ whole genome shotgun (WGS) entry which is preliminary data.</text>
</comment>
<gene>
    <name evidence="4" type="ORF">I7X39_12535</name>
</gene>
<evidence type="ECO:0000256" key="2">
    <source>
        <dbReference type="HAMAP-Rule" id="MF_00460"/>
    </source>
</evidence>
<dbReference type="PANTHER" id="PTHR37483">
    <property type="entry name" value="UPF0125 PROTEIN RATB"/>
    <property type="match status" value="1"/>
</dbReference>